<feature type="transmembrane region" description="Helical" evidence="6">
    <location>
        <begin position="208"/>
        <end position="229"/>
    </location>
</feature>
<dbReference type="RefSeq" id="WP_011814107.1">
    <property type="nucleotide sequence ID" value="NC_008789.1"/>
</dbReference>
<dbReference type="HOGENOM" id="CLU_025623_2_0_6"/>
<feature type="transmembrane region" description="Helical" evidence="6">
    <location>
        <begin position="106"/>
        <end position="124"/>
    </location>
</feature>
<dbReference type="NCBIfam" id="NF037997">
    <property type="entry name" value="Na_Pi_symport"/>
    <property type="match status" value="1"/>
</dbReference>
<keyword evidence="2" id="KW-1003">Cell membrane</keyword>
<gene>
    <name evidence="7" type="ordered locus">Hhal_1318</name>
</gene>
<dbReference type="GO" id="GO:0005886">
    <property type="term" value="C:plasma membrane"/>
    <property type="evidence" value="ECO:0007669"/>
    <property type="project" value="UniProtKB-SubCell"/>
</dbReference>
<dbReference type="OrthoDB" id="5778511at2"/>
<dbReference type="EMBL" id="CP000544">
    <property type="protein sequence ID" value="ABM62085.1"/>
    <property type="molecule type" value="Genomic_DNA"/>
</dbReference>
<feature type="transmembrane region" description="Helical" evidence="6">
    <location>
        <begin position="235"/>
        <end position="258"/>
    </location>
</feature>
<dbReference type="Proteomes" id="UP000000647">
    <property type="component" value="Chromosome"/>
</dbReference>
<evidence type="ECO:0000256" key="1">
    <source>
        <dbReference type="ARBA" id="ARBA00004651"/>
    </source>
</evidence>
<dbReference type="InterPro" id="IPR003841">
    <property type="entry name" value="Na/Pi_transpt"/>
</dbReference>
<evidence type="ECO:0000256" key="6">
    <source>
        <dbReference type="SAM" id="Phobius"/>
    </source>
</evidence>
<accession>A1WWM3</accession>
<organism evidence="7 8">
    <name type="scientific">Halorhodospira halophila (strain DSM 244 / SL1)</name>
    <name type="common">Ectothiorhodospira halophila (strain DSM 244 / SL1)</name>
    <dbReference type="NCBI Taxonomy" id="349124"/>
    <lineage>
        <taxon>Bacteria</taxon>
        <taxon>Pseudomonadati</taxon>
        <taxon>Pseudomonadota</taxon>
        <taxon>Gammaproteobacteria</taxon>
        <taxon>Chromatiales</taxon>
        <taxon>Ectothiorhodospiraceae</taxon>
        <taxon>Halorhodospira</taxon>
    </lineage>
</organism>
<dbReference type="Pfam" id="PF02690">
    <property type="entry name" value="Na_Pi_cotrans"/>
    <property type="match status" value="2"/>
</dbReference>
<feature type="transmembrane region" description="Helical" evidence="6">
    <location>
        <begin position="133"/>
        <end position="151"/>
    </location>
</feature>
<dbReference type="STRING" id="349124.Hhal_1318"/>
<reference evidence="7 8" key="2">
    <citation type="journal article" date="2013" name="Stand. Genomic Sci.">
        <title>Complete genome sequence of Halorhodospira halophila SL1.</title>
        <authorList>
            <person name="Challacombe J.F."/>
            <person name="Majid S."/>
            <person name="Deole R."/>
            <person name="Brettin T.S."/>
            <person name="Bruce D."/>
            <person name="Delano S.F."/>
            <person name="Detter J.C."/>
            <person name="Gleasner C.D."/>
            <person name="Han C.S."/>
            <person name="Misra M."/>
            <person name="Reitenga K.G."/>
            <person name="Mikhailova N."/>
            <person name="Woyke T."/>
            <person name="Pitluck S."/>
            <person name="Nolan M."/>
            <person name="Land M.L."/>
            <person name="Saunders E."/>
            <person name="Tapia R."/>
            <person name="Lapidus A."/>
            <person name="Ivanova N."/>
            <person name="Hoff W.D."/>
        </authorList>
    </citation>
    <scope>NUCLEOTIDE SEQUENCE [LARGE SCALE GENOMIC DNA]</scope>
    <source>
        <strain evidence="8">DSM 244 / SL1</strain>
    </source>
</reference>
<keyword evidence="5 6" id="KW-0472">Membrane</keyword>
<dbReference type="PANTHER" id="PTHR10010:SF46">
    <property type="entry name" value="SODIUM-DEPENDENT PHOSPHATE TRANSPORT PROTEIN 2B"/>
    <property type="match status" value="1"/>
</dbReference>
<feature type="transmembrane region" description="Helical" evidence="6">
    <location>
        <begin position="80"/>
        <end position="100"/>
    </location>
</feature>
<feature type="transmembrane region" description="Helical" evidence="6">
    <location>
        <begin position="171"/>
        <end position="196"/>
    </location>
</feature>
<reference evidence="8" key="1">
    <citation type="submission" date="2006-12" db="EMBL/GenBank/DDBJ databases">
        <title>Complete sequence of Halorhodospira halophila SL1.</title>
        <authorList>
            <consortium name="US DOE Joint Genome Institute"/>
            <person name="Copeland A."/>
            <person name="Lucas S."/>
            <person name="Lapidus A."/>
            <person name="Barry K."/>
            <person name="Detter J.C."/>
            <person name="Glavina del Rio T."/>
            <person name="Hammon N."/>
            <person name="Israni S."/>
            <person name="Dalin E."/>
            <person name="Tice H."/>
            <person name="Pitluck S."/>
            <person name="Saunders E."/>
            <person name="Brettin T."/>
            <person name="Bruce D."/>
            <person name="Han C."/>
            <person name="Tapia R."/>
            <person name="Schmutz J."/>
            <person name="Larimer F."/>
            <person name="Land M."/>
            <person name="Hauser L."/>
            <person name="Kyrpides N."/>
            <person name="Mikhailova N."/>
            <person name="Hoff W."/>
            <person name="Richardson P."/>
        </authorList>
    </citation>
    <scope>NUCLEOTIDE SEQUENCE [LARGE SCALE GENOMIC DNA]</scope>
    <source>
        <strain evidence="8">DSM 244 / SL1</strain>
    </source>
</reference>
<evidence type="ECO:0000256" key="5">
    <source>
        <dbReference type="ARBA" id="ARBA00023136"/>
    </source>
</evidence>
<feature type="transmembrane region" description="Helical" evidence="6">
    <location>
        <begin position="46"/>
        <end position="68"/>
    </location>
</feature>
<comment type="subcellular location">
    <subcellularLocation>
        <location evidence="1">Cell membrane</location>
        <topology evidence="1">Multi-pass membrane protein</topology>
    </subcellularLocation>
</comment>
<dbReference type="KEGG" id="hha:Hhal_1318"/>
<evidence type="ECO:0000256" key="3">
    <source>
        <dbReference type="ARBA" id="ARBA00022692"/>
    </source>
</evidence>
<dbReference type="GO" id="GO:0005436">
    <property type="term" value="F:sodium:phosphate symporter activity"/>
    <property type="evidence" value="ECO:0007669"/>
    <property type="project" value="InterPro"/>
</dbReference>
<keyword evidence="8" id="KW-1185">Reference proteome</keyword>
<evidence type="ECO:0000313" key="7">
    <source>
        <dbReference type="EMBL" id="ABM62085.1"/>
    </source>
</evidence>
<keyword evidence="3 6" id="KW-0812">Transmembrane</keyword>
<protein>
    <submittedName>
        <fullName evidence="7">Na+/Pi-cotransporter</fullName>
    </submittedName>
</protein>
<dbReference type="GO" id="GO:0044341">
    <property type="term" value="P:sodium-dependent phosphate transport"/>
    <property type="evidence" value="ECO:0007669"/>
    <property type="project" value="InterPro"/>
</dbReference>
<evidence type="ECO:0000256" key="2">
    <source>
        <dbReference type="ARBA" id="ARBA00022475"/>
    </source>
</evidence>
<feature type="transmembrane region" description="Helical" evidence="6">
    <location>
        <begin position="279"/>
        <end position="299"/>
    </location>
</feature>
<sequence>MELINLLAGILLILFGLRFLRKGIARTLGGDLLDWLQGFTRTRGRALVGGVAGGALMPSSTATAMLSVQMTRHGRVSWRNVLAVLLGAQLGSTVLVQLVSFDLQDYQGLFLAVGAFLFLFLEAARPRGVGQTLLAFGFMLLGMGLLSEAAVAMGSDPAVEALFEALGQLPLLLMVAAVLLTLLVQSATASIAVALALVAGGQISLEMLLLWVLGANIGLCLTVLIAGWGDVQGRRLGLAVLMVKLPLAAAIAALLLALPGPPPEGWVGGLPQQAAWVHTLFNLLACLAVLVAPALERWVSALTPDPETPERPAVARLDPLLLDNPTLAINAAMRETLRVFDALHLTGEIVVQGLRQSHLPAHAATEVEARTQDIQRVCEELTEFLDGIPDDSLSPSDQALKDTLDDFMRELPMIVRTLGPDMHDQVRRLLEHHEESVEASRPLLLEAASRFTQQMNTVARMLMRERPELGRKILMRKQETSRWLIEAKRHQPGLPYPAWEVLDGFQQLNRRLSGVVYVYCHDEPGMDALQSERD</sequence>
<evidence type="ECO:0000256" key="4">
    <source>
        <dbReference type="ARBA" id="ARBA00022989"/>
    </source>
</evidence>
<proteinExistence type="predicted"/>
<evidence type="ECO:0000313" key="8">
    <source>
        <dbReference type="Proteomes" id="UP000000647"/>
    </source>
</evidence>
<dbReference type="AlphaFoldDB" id="A1WWM3"/>
<keyword evidence="4 6" id="KW-1133">Transmembrane helix</keyword>
<dbReference type="eggNOG" id="COG1283">
    <property type="taxonomic scope" value="Bacteria"/>
</dbReference>
<dbReference type="PANTHER" id="PTHR10010">
    <property type="entry name" value="SOLUTE CARRIER FAMILY 34 SODIUM PHOSPHATE , MEMBER 2-RELATED"/>
    <property type="match status" value="1"/>
</dbReference>
<name>A1WWM3_HALHL</name>